<dbReference type="PROSITE" id="PS50075">
    <property type="entry name" value="CARRIER"/>
    <property type="match status" value="1"/>
</dbReference>
<reference evidence="4 5" key="1">
    <citation type="submission" date="2017-06" db="EMBL/GenBank/DDBJ databases">
        <title>Genome sequencing of cyanobaciteial culture collection at National Institute for Environmental Studies (NIES).</title>
        <authorList>
            <person name="Hirose Y."/>
            <person name="Shimura Y."/>
            <person name="Fujisawa T."/>
            <person name="Nakamura Y."/>
            <person name="Kawachi M."/>
        </authorList>
    </citation>
    <scope>NUCLEOTIDE SEQUENCE [LARGE SCALE GENOMIC DNA]</scope>
    <source>
        <strain evidence="4 5">NIES-4072</strain>
    </source>
</reference>
<dbReference type="SUPFAM" id="SSF47336">
    <property type="entry name" value="ACP-like"/>
    <property type="match status" value="1"/>
</dbReference>
<protein>
    <submittedName>
        <fullName evidence="4">Microcystin synthetase B</fullName>
    </submittedName>
</protein>
<dbReference type="InterPro" id="IPR009081">
    <property type="entry name" value="PP-bd_ACP"/>
</dbReference>
<evidence type="ECO:0000256" key="2">
    <source>
        <dbReference type="ARBA" id="ARBA00022553"/>
    </source>
</evidence>
<dbReference type="PANTHER" id="PTHR45527">
    <property type="entry name" value="NONRIBOSOMAL PEPTIDE SYNTHETASE"/>
    <property type="match status" value="1"/>
</dbReference>
<sequence length="413" mass="46526">MIVGACLVMAKREVTVDGKQLLDLLVNSGATVMQATPATWRLLLEAGWQNSHKLKILCGGEALPKKLANQLLERSTSLWNVYGPTETTIWSLISQVESEAELISIGSPIANTEVYILDRHLQPVPIGVPGELHIGGAGLARGYLNRPELTAEKFIRNPFSDEEGARLYKTGDLVRYLSDRRIEYLGRIDFLVKIRGFRIELGEIEAVLSQDPSVLQAVVIAREDVPGDQRLVAYVVPNQELTPTTTDLRRVLKEKLPDYMIPSAFVMVEALPLTPNGKLDRRALPAPQGLRPEMAANYEMPQTEAEVLIAAIWQEILQLEKVGINDNFFDLGGHSLLMVQIYNKLQKIFAQEFSMVEMFKYPTIHSLAKYLSQDVNDKFVSLPSYEQSHNRQVRRTSMNQRRQLRFQNSSLSK</sequence>
<dbReference type="InterPro" id="IPR025110">
    <property type="entry name" value="AMP-bd_C"/>
</dbReference>
<dbReference type="PANTHER" id="PTHR45527:SF14">
    <property type="entry name" value="PLIPASTATIN SYNTHASE SUBUNIT B"/>
    <property type="match status" value="1"/>
</dbReference>
<comment type="caution">
    <text evidence="4">The sequence shown here is derived from an EMBL/GenBank/DDBJ whole genome shotgun (WGS) entry which is preliminary data.</text>
</comment>
<dbReference type="SUPFAM" id="SSF56801">
    <property type="entry name" value="Acetyl-CoA synthetase-like"/>
    <property type="match status" value="1"/>
</dbReference>
<dbReference type="Gene3D" id="2.30.38.10">
    <property type="entry name" value="Luciferase, Domain 3"/>
    <property type="match status" value="1"/>
</dbReference>
<dbReference type="Pfam" id="PF13193">
    <property type="entry name" value="AMP-binding_C"/>
    <property type="match status" value="1"/>
</dbReference>
<dbReference type="Proteomes" id="UP000245124">
    <property type="component" value="Unassembled WGS sequence"/>
</dbReference>
<evidence type="ECO:0000256" key="1">
    <source>
        <dbReference type="ARBA" id="ARBA00022450"/>
    </source>
</evidence>
<dbReference type="Pfam" id="PF00550">
    <property type="entry name" value="PP-binding"/>
    <property type="match status" value="1"/>
</dbReference>
<dbReference type="Gene3D" id="3.40.50.980">
    <property type="match status" value="1"/>
</dbReference>
<dbReference type="GO" id="GO:0072330">
    <property type="term" value="P:monocarboxylic acid biosynthetic process"/>
    <property type="evidence" value="ECO:0007669"/>
    <property type="project" value="UniProtKB-ARBA"/>
</dbReference>
<dbReference type="EMBL" id="BDUD01000001">
    <property type="protein sequence ID" value="GBG18950.1"/>
    <property type="molecule type" value="Genomic_DNA"/>
</dbReference>
<dbReference type="GO" id="GO:0043041">
    <property type="term" value="P:amino acid activation for nonribosomal peptide biosynthetic process"/>
    <property type="evidence" value="ECO:0007669"/>
    <property type="project" value="TreeGrafter"/>
</dbReference>
<accession>A0A2R5FJN5</accession>
<name>A0A2R5FJN5_NOSCO</name>
<dbReference type="FunFam" id="2.30.38.10:FF:000001">
    <property type="entry name" value="Non-ribosomal peptide synthetase PvdI"/>
    <property type="match status" value="1"/>
</dbReference>
<dbReference type="FunFam" id="1.10.1200.10:FF:000016">
    <property type="entry name" value="Non-ribosomal peptide synthase"/>
    <property type="match status" value="1"/>
</dbReference>
<feature type="domain" description="Carrier" evidence="3">
    <location>
        <begin position="300"/>
        <end position="375"/>
    </location>
</feature>
<proteinExistence type="predicted"/>
<dbReference type="OrthoDB" id="9778383at2"/>
<evidence type="ECO:0000259" key="3">
    <source>
        <dbReference type="PROSITE" id="PS50075"/>
    </source>
</evidence>
<dbReference type="SMART" id="SM00823">
    <property type="entry name" value="PKS_PP"/>
    <property type="match status" value="1"/>
</dbReference>
<dbReference type="Gene3D" id="3.30.300.30">
    <property type="match status" value="1"/>
</dbReference>
<dbReference type="Gene3D" id="1.10.1200.10">
    <property type="entry name" value="ACP-like"/>
    <property type="match status" value="1"/>
</dbReference>
<dbReference type="GO" id="GO:0005829">
    <property type="term" value="C:cytosol"/>
    <property type="evidence" value="ECO:0007669"/>
    <property type="project" value="TreeGrafter"/>
</dbReference>
<dbReference type="InterPro" id="IPR036736">
    <property type="entry name" value="ACP-like_sf"/>
</dbReference>
<keyword evidence="2" id="KW-0597">Phosphoprotein</keyword>
<dbReference type="InterPro" id="IPR045851">
    <property type="entry name" value="AMP-bd_C_sf"/>
</dbReference>
<dbReference type="Pfam" id="PF00501">
    <property type="entry name" value="AMP-binding"/>
    <property type="match status" value="1"/>
</dbReference>
<dbReference type="GO" id="GO:0044550">
    <property type="term" value="P:secondary metabolite biosynthetic process"/>
    <property type="evidence" value="ECO:0007669"/>
    <property type="project" value="TreeGrafter"/>
</dbReference>
<dbReference type="AlphaFoldDB" id="A0A2R5FJN5"/>
<dbReference type="FunFam" id="3.30.300.30:FF:000010">
    <property type="entry name" value="Enterobactin synthetase component F"/>
    <property type="match status" value="1"/>
</dbReference>
<keyword evidence="5" id="KW-1185">Reference proteome</keyword>
<evidence type="ECO:0000313" key="4">
    <source>
        <dbReference type="EMBL" id="GBG18950.1"/>
    </source>
</evidence>
<keyword evidence="1" id="KW-0596">Phosphopantetheine</keyword>
<organism evidence="4 5">
    <name type="scientific">Nostoc commune NIES-4072</name>
    <dbReference type="NCBI Taxonomy" id="2005467"/>
    <lineage>
        <taxon>Bacteria</taxon>
        <taxon>Bacillati</taxon>
        <taxon>Cyanobacteriota</taxon>
        <taxon>Cyanophyceae</taxon>
        <taxon>Nostocales</taxon>
        <taxon>Nostocaceae</taxon>
        <taxon>Nostoc</taxon>
    </lineage>
</organism>
<gene>
    <name evidence="4" type="ORF">NIES4072_26150</name>
</gene>
<dbReference type="InterPro" id="IPR020806">
    <property type="entry name" value="PKS_PP-bd"/>
</dbReference>
<dbReference type="GO" id="GO:0031177">
    <property type="term" value="F:phosphopantetheine binding"/>
    <property type="evidence" value="ECO:0007669"/>
    <property type="project" value="InterPro"/>
</dbReference>
<evidence type="ECO:0000313" key="5">
    <source>
        <dbReference type="Proteomes" id="UP000245124"/>
    </source>
</evidence>
<dbReference type="InterPro" id="IPR000873">
    <property type="entry name" value="AMP-dep_synth/lig_dom"/>
</dbReference>